<comment type="subcellular location">
    <subcellularLocation>
        <location evidence="1">Cell envelope</location>
    </subcellularLocation>
</comment>
<feature type="domain" description="CopC" evidence="8">
    <location>
        <begin position="28"/>
        <end position="118"/>
    </location>
</feature>
<keyword evidence="6" id="KW-0472">Membrane</keyword>
<evidence type="ECO:0000256" key="2">
    <source>
        <dbReference type="ARBA" id="ARBA00022723"/>
    </source>
</evidence>
<evidence type="ECO:0000256" key="1">
    <source>
        <dbReference type="ARBA" id="ARBA00004196"/>
    </source>
</evidence>
<feature type="transmembrane region" description="Helical" evidence="6">
    <location>
        <begin position="159"/>
        <end position="178"/>
    </location>
</feature>
<evidence type="ECO:0000313" key="9">
    <source>
        <dbReference type="EMBL" id="MFC7382274.1"/>
    </source>
</evidence>
<keyword evidence="6" id="KW-0812">Transmembrane</keyword>
<evidence type="ECO:0000313" key="10">
    <source>
        <dbReference type="Proteomes" id="UP001596496"/>
    </source>
</evidence>
<dbReference type="Proteomes" id="UP001596496">
    <property type="component" value="Unassembled WGS sequence"/>
</dbReference>
<dbReference type="Gene3D" id="2.60.40.1220">
    <property type="match status" value="1"/>
</dbReference>
<dbReference type="SUPFAM" id="SSF81296">
    <property type="entry name" value="E set domains"/>
    <property type="match status" value="1"/>
</dbReference>
<name>A0ABW2P0Q0_9ACTN</name>
<dbReference type="InterPro" id="IPR014755">
    <property type="entry name" value="Cu-Rt/internalin_Ig-like"/>
</dbReference>
<comment type="caution">
    <text evidence="9">The sequence shown here is derived from an EMBL/GenBank/DDBJ whole genome shotgun (WGS) entry which is preliminary data.</text>
</comment>
<dbReference type="PANTHER" id="PTHR34820:SF4">
    <property type="entry name" value="INNER MEMBRANE PROTEIN YEBZ"/>
    <property type="match status" value="1"/>
</dbReference>
<keyword evidence="6" id="KW-1133">Transmembrane helix</keyword>
<gene>
    <name evidence="9" type="ORF">ACFQSB_08675</name>
</gene>
<protein>
    <submittedName>
        <fullName evidence="9">Copper resistance protein CopC</fullName>
    </submittedName>
</protein>
<organism evidence="9 10">
    <name type="scientific">Sphaerisporangium rhizosphaerae</name>
    <dbReference type="NCBI Taxonomy" id="2269375"/>
    <lineage>
        <taxon>Bacteria</taxon>
        <taxon>Bacillati</taxon>
        <taxon>Actinomycetota</taxon>
        <taxon>Actinomycetes</taxon>
        <taxon>Streptosporangiales</taxon>
        <taxon>Streptosporangiaceae</taxon>
        <taxon>Sphaerisporangium</taxon>
    </lineage>
</organism>
<dbReference type="RefSeq" id="WP_380825473.1">
    <property type="nucleotide sequence ID" value="NZ_JBHTCG010000004.1"/>
</dbReference>
<evidence type="ECO:0000256" key="6">
    <source>
        <dbReference type="SAM" id="Phobius"/>
    </source>
</evidence>
<proteinExistence type="predicted"/>
<dbReference type="Pfam" id="PF04234">
    <property type="entry name" value="CopC"/>
    <property type="match status" value="1"/>
</dbReference>
<keyword evidence="4" id="KW-0186">Copper</keyword>
<evidence type="ECO:0000256" key="7">
    <source>
        <dbReference type="SAM" id="SignalP"/>
    </source>
</evidence>
<dbReference type="InterPro" id="IPR007348">
    <property type="entry name" value="CopC_dom"/>
</dbReference>
<sequence>MRSLIIRTLLLCASVVLLVLPAAPALAHDSLKSSSPAKNAVVDGLDQIELEFSAHVSFPVVILHDAAGRRYESGAPRADGPKVVEKVAGPLPSGAYVIAWRIVSSDGHPVEGEIPFTVRSTATGAAPPPPATATPGPSTANAPATGGSAPAASEQGVSAWVWGAPIVLVVILAVLLLLGRRKGAQDAASPDAAAEDD</sequence>
<dbReference type="InterPro" id="IPR032694">
    <property type="entry name" value="CopC/D"/>
</dbReference>
<evidence type="ECO:0000256" key="3">
    <source>
        <dbReference type="ARBA" id="ARBA00022729"/>
    </source>
</evidence>
<feature type="signal peptide" evidence="7">
    <location>
        <begin position="1"/>
        <end position="27"/>
    </location>
</feature>
<evidence type="ECO:0000256" key="5">
    <source>
        <dbReference type="SAM" id="MobiDB-lite"/>
    </source>
</evidence>
<dbReference type="PANTHER" id="PTHR34820">
    <property type="entry name" value="INNER MEMBRANE PROTEIN YEBZ"/>
    <property type="match status" value="1"/>
</dbReference>
<keyword evidence="2" id="KW-0479">Metal-binding</keyword>
<feature type="region of interest" description="Disordered" evidence="5">
    <location>
        <begin position="120"/>
        <end position="151"/>
    </location>
</feature>
<dbReference type="InterPro" id="IPR014756">
    <property type="entry name" value="Ig_E-set"/>
</dbReference>
<keyword evidence="3 7" id="KW-0732">Signal</keyword>
<feature type="compositionally biased region" description="Low complexity" evidence="5">
    <location>
        <begin position="133"/>
        <end position="151"/>
    </location>
</feature>
<feature type="chain" id="PRO_5046321943" evidence="7">
    <location>
        <begin position="28"/>
        <end position="197"/>
    </location>
</feature>
<accession>A0ABW2P0Q0</accession>
<dbReference type="EMBL" id="JBHTCG010000004">
    <property type="protein sequence ID" value="MFC7382274.1"/>
    <property type="molecule type" value="Genomic_DNA"/>
</dbReference>
<reference evidence="10" key="1">
    <citation type="journal article" date="2019" name="Int. J. Syst. Evol. Microbiol.">
        <title>The Global Catalogue of Microorganisms (GCM) 10K type strain sequencing project: providing services to taxonomists for standard genome sequencing and annotation.</title>
        <authorList>
            <consortium name="The Broad Institute Genomics Platform"/>
            <consortium name="The Broad Institute Genome Sequencing Center for Infectious Disease"/>
            <person name="Wu L."/>
            <person name="Ma J."/>
        </authorList>
    </citation>
    <scope>NUCLEOTIDE SEQUENCE [LARGE SCALE GENOMIC DNA]</scope>
    <source>
        <strain evidence="10">CECT 7649</strain>
    </source>
</reference>
<evidence type="ECO:0000256" key="4">
    <source>
        <dbReference type="ARBA" id="ARBA00023008"/>
    </source>
</evidence>
<evidence type="ECO:0000259" key="8">
    <source>
        <dbReference type="Pfam" id="PF04234"/>
    </source>
</evidence>
<keyword evidence="10" id="KW-1185">Reference proteome</keyword>